<reference evidence="8 9" key="1">
    <citation type="submission" date="2019-08" db="EMBL/GenBank/DDBJ databases">
        <title>Tsukamurella conjunctivitidis sp. nov., Tsukamurella assacharolytica sp. nov. and Tsukamurella sputae sp. nov. isolated from patients with conjunctivitis, bacteraemia (lymphoma) and respiratory infection (sputum) in Hong Kong.</title>
        <authorList>
            <person name="Fok K.M.N."/>
            <person name="Fong J.Y.H."/>
        </authorList>
    </citation>
    <scope>NUCLEOTIDE SEQUENCE [LARGE SCALE GENOMIC DNA]</scope>
    <source>
        <strain evidence="8 9">HKU70</strain>
    </source>
</reference>
<dbReference type="InterPro" id="IPR002346">
    <property type="entry name" value="Mopterin_DH_FAD-bd"/>
</dbReference>
<evidence type="ECO:0000259" key="7">
    <source>
        <dbReference type="PROSITE" id="PS51387"/>
    </source>
</evidence>
<dbReference type="OrthoDB" id="159930at2"/>
<dbReference type="InterPro" id="IPR016166">
    <property type="entry name" value="FAD-bd_PCMH"/>
</dbReference>
<dbReference type="Gene3D" id="3.30.465.10">
    <property type="match status" value="1"/>
</dbReference>
<evidence type="ECO:0000256" key="4">
    <source>
        <dbReference type="ARBA" id="ARBA00023002"/>
    </source>
</evidence>
<dbReference type="InterPro" id="IPR006058">
    <property type="entry name" value="2Fe2S_fd_BS"/>
</dbReference>
<keyword evidence="2" id="KW-0479">Metal-binding</keyword>
<dbReference type="InterPro" id="IPR036884">
    <property type="entry name" value="2Fe-2S-bd_dom_sf"/>
</dbReference>
<evidence type="ECO:0000256" key="3">
    <source>
        <dbReference type="ARBA" id="ARBA00022827"/>
    </source>
</evidence>
<dbReference type="SUPFAM" id="SSF54292">
    <property type="entry name" value="2Fe-2S ferredoxin-like"/>
    <property type="match status" value="1"/>
</dbReference>
<dbReference type="InterPro" id="IPR016169">
    <property type="entry name" value="FAD-bd_PCMH_sub2"/>
</dbReference>
<dbReference type="InterPro" id="IPR001041">
    <property type="entry name" value="2Fe-2S_ferredoxin-type"/>
</dbReference>
<comment type="caution">
    <text evidence="8">The sequence shown here is derived from an EMBL/GenBank/DDBJ whole genome shotgun (WGS) entry which is preliminary data.</text>
</comment>
<evidence type="ECO:0000256" key="1">
    <source>
        <dbReference type="ARBA" id="ARBA00022630"/>
    </source>
</evidence>
<evidence type="ECO:0000256" key="5">
    <source>
        <dbReference type="ARBA" id="ARBA00023004"/>
    </source>
</evidence>
<dbReference type="Proteomes" id="UP000319792">
    <property type="component" value="Unassembled WGS sequence"/>
</dbReference>
<dbReference type="InterPro" id="IPR036683">
    <property type="entry name" value="CO_DH_flav_C_dom_sf"/>
</dbReference>
<dbReference type="InterPro" id="IPR002888">
    <property type="entry name" value="2Fe-2S-bd"/>
</dbReference>
<dbReference type="PROSITE" id="PS51387">
    <property type="entry name" value="FAD_PCMH"/>
    <property type="match status" value="1"/>
</dbReference>
<dbReference type="GO" id="GO:0051537">
    <property type="term" value="F:2 iron, 2 sulfur cluster binding"/>
    <property type="evidence" value="ECO:0007669"/>
    <property type="project" value="InterPro"/>
</dbReference>
<dbReference type="Pfam" id="PF00941">
    <property type="entry name" value="FAD_binding_5"/>
    <property type="match status" value="1"/>
</dbReference>
<protein>
    <submittedName>
        <fullName evidence="8">2Fe-2S iron-sulfur cluster binding domain-containing protein</fullName>
    </submittedName>
</protein>
<evidence type="ECO:0000313" key="9">
    <source>
        <dbReference type="Proteomes" id="UP000319792"/>
    </source>
</evidence>
<dbReference type="SUPFAM" id="SSF55447">
    <property type="entry name" value="CO dehydrogenase flavoprotein C-terminal domain-like"/>
    <property type="match status" value="1"/>
</dbReference>
<proteinExistence type="predicted"/>
<keyword evidence="1" id="KW-0285">Flavoprotein</keyword>
<gene>
    <name evidence="8" type="ORF">FK268_06430</name>
</gene>
<sequence length="530" mass="55894">MKCTGSCSHGKPAVQLSLANHACRNRVPRFSRDAAVTETLTGCHVTVNGRPRPFTGPPHTSALDWLRAQGLTGAKEGCAEGECGACSILVARPGDPDSPQDRTRWTAINACLTPAAALADQEVVTSEGLGTPDELHPVQTAMALRGGSQCGYCTPGFICSMAAEFYRPDRTPSAAPADGAPGCAADDEHGPNGFDLHSLSGNLCRCTGYRPIRDAAYGLPAAPAPDDPLAARRDSPAPNATPTVITGADGRFVRPSGLGEVLDLLAGDESPVLVAGSTDFGVDVNLKGRREGLVVAIDRLPELRGLRWEEDELEIGAALTLSEIERRLGGRVPLLAQVFPQFASRLIRNAATLGGNLGTGSPIGDTPPALLALDARLVLASRDGERTVPLADYFTGYRATVRRSDELIKAIRIPLPLSPLTAFHKIAKRRFDDISSVAVAFALTVDEGTITRAAIGLGGVAATPLRAAATEQALVGRPWSLDTVRAAAEVLRAEGTPMDDHRASGRYRVAMLGRSLEKLFADDRAREELS</sequence>
<dbReference type="PROSITE" id="PS00197">
    <property type="entry name" value="2FE2S_FER_1"/>
    <property type="match status" value="1"/>
</dbReference>
<keyword evidence="3" id="KW-0274">FAD</keyword>
<dbReference type="Pfam" id="PF00111">
    <property type="entry name" value="Fer2"/>
    <property type="match status" value="1"/>
</dbReference>
<keyword evidence="4" id="KW-0560">Oxidoreductase</keyword>
<dbReference type="Gene3D" id="3.10.20.30">
    <property type="match status" value="1"/>
</dbReference>
<keyword evidence="9" id="KW-1185">Reference proteome</keyword>
<accession>A0A5C5RPE6</accession>
<dbReference type="Pfam" id="PF03450">
    <property type="entry name" value="CO_deh_flav_C"/>
    <property type="match status" value="1"/>
</dbReference>
<dbReference type="PANTHER" id="PTHR42659">
    <property type="entry name" value="XANTHINE DEHYDROGENASE SUBUNIT C-RELATED"/>
    <property type="match status" value="1"/>
</dbReference>
<dbReference type="InterPro" id="IPR036318">
    <property type="entry name" value="FAD-bd_PCMH-like_sf"/>
</dbReference>
<dbReference type="InterPro" id="IPR051312">
    <property type="entry name" value="Diverse_Substr_Oxidored"/>
</dbReference>
<dbReference type="SUPFAM" id="SSF47741">
    <property type="entry name" value="CO dehydrogenase ISP C-domain like"/>
    <property type="match status" value="1"/>
</dbReference>
<dbReference type="Pfam" id="PF01799">
    <property type="entry name" value="Fer2_2"/>
    <property type="match status" value="1"/>
</dbReference>
<dbReference type="GO" id="GO:0071949">
    <property type="term" value="F:FAD binding"/>
    <property type="evidence" value="ECO:0007669"/>
    <property type="project" value="InterPro"/>
</dbReference>
<dbReference type="CDD" id="cd00207">
    <property type="entry name" value="fer2"/>
    <property type="match status" value="1"/>
</dbReference>
<name>A0A5C5RPE6_9ACTN</name>
<dbReference type="SMART" id="SM01092">
    <property type="entry name" value="CO_deh_flav_C"/>
    <property type="match status" value="1"/>
</dbReference>
<dbReference type="InterPro" id="IPR036010">
    <property type="entry name" value="2Fe-2S_ferredoxin-like_sf"/>
</dbReference>
<dbReference type="AlphaFoldDB" id="A0A5C5RPE6"/>
<organism evidence="8 9">
    <name type="scientific">Tsukamurella sputi</name>
    <dbReference type="NCBI Taxonomy" id="2591848"/>
    <lineage>
        <taxon>Bacteria</taxon>
        <taxon>Bacillati</taxon>
        <taxon>Actinomycetota</taxon>
        <taxon>Actinomycetes</taxon>
        <taxon>Mycobacteriales</taxon>
        <taxon>Tsukamurellaceae</taxon>
        <taxon>Tsukamurella</taxon>
    </lineage>
</organism>
<dbReference type="PIRSF" id="PIRSF036557">
    <property type="entry name" value="XdhA_RC"/>
    <property type="match status" value="1"/>
</dbReference>
<keyword evidence="5" id="KW-0408">Iron</keyword>
<evidence type="ECO:0000313" key="8">
    <source>
        <dbReference type="EMBL" id="TWS24876.1"/>
    </source>
</evidence>
<dbReference type="InterPro" id="IPR005107">
    <property type="entry name" value="CO_DH_flav_C"/>
</dbReference>
<evidence type="ECO:0000256" key="2">
    <source>
        <dbReference type="ARBA" id="ARBA00022723"/>
    </source>
</evidence>
<dbReference type="SUPFAM" id="SSF56176">
    <property type="entry name" value="FAD-binding/transporter-associated domain-like"/>
    <property type="match status" value="1"/>
</dbReference>
<dbReference type="InterPro" id="IPR012675">
    <property type="entry name" value="Beta-grasp_dom_sf"/>
</dbReference>
<dbReference type="InterPro" id="IPR012175">
    <property type="entry name" value="Xanth_DH_ssu_bac"/>
</dbReference>
<dbReference type="GO" id="GO:0046872">
    <property type="term" value="F:metal ion binding"/>
    <property type="evidence" value="ECO:0007669"/>
    <property type="project" value="UniProtKB-KW"/>
</dbReference>
<dbReference type="Gene3D" id="1.10.150.120">
    <property type="entry name" value="[2Fe-2S]-binding domain"/>
    <property type="match status" value="1"/>
</dbReference>
<evidence type="ECO:0000259" key="6">
    <source>
        <dbReference type="PROSITE" id="PS51085"/>
    </source>
</evidence>
<feature type="domain" description="2Fe-2S ferredoxin-type" evidence="6">
    <location>
        <begin position="43"/>
        <end position="129"/>
    </location>
</feature>
<dbReference type="Gene3D" id="3.30.390.50">
    <property type="entry name" value="CO dehydrogenase flavoprotein, C-terminal domain"/>
    <property type="match status" value="1"/>
</dbReference>
<dbReference type="PANTHER" id="PTHR42659:SF2">
    <property type="entry name" value="XANTHINE DEHYDROGENASE SUBUNIT C-RELATED"/>
    <property type="match status" value="1"/>
</dbReference>
<dbReference type="GO" id="GO:0016491">
    <property type="term" value="F:oxidoreductase activity"/>
    <property type="evidence" value="ECO:0007669"/>
    <property type="project" value="UniProtKB-KW"/>
</dbReference>
<feature type="domain" description="FAD-binding PCMH-type" evidence="7">
    <location>
        <begin position="245"/>
        <end position="418"/>
    </location>
</feature>
<dbReference type="EMBL" id="VIGV01000002">
    <property type="protein sequence ID" value="TWS24876.1"/>
    <property type="molecule type" value="Genomic_DNA"/>
</dbReference>
<dbReference type="PROSITE" id="PS51085">
    <property type="entry name" value="2FE2S_FER_2"/>
    <property type="match status" value="1"/>
</dbReference>